<comment type="caution">
    <text evidence="1">The sequence shown here is derived from an EMBL/GenBank/DDBJ whole genome shotgun (WGS) entry which is preliminary data.</text>
</comment>
<dbReference type="Proteomes" id="UP000230683">
    <property type="component" value="Unassembled WGS sequence"/>
</dbReference>
<feature type="non-terminal residue" evidence="1">
    <location>
        <position position="1"/>
    </location>
</feature>
<dbReference type="EMBL" id="PFWY01000039">
    <property type="protein sequence ID" value="PJA41157.1"/>
    <property type="molecule type" value="Genomic_DNA"/>
</dbReference>
<dbReference type="InterPro" id="IPR006311">
    <property type="entry name" value="TAT_signal"/>
</dbReference>
<evidence type="ECO:0008006" key="3">
    <source>
        <dbReference type="Google" id="ProtNLM"/>
    </source>
</evidence>
<gene>
    <name evidence="1" type="ORF">CO178_00815</name>
</gene>
<evidence type="ECO:0000313" key="1">
    <source>
        <dbReference type="EMBL" id="PJA41157.1"/>
    </source>
</evidence>
<protein>
    <recommendedName>
        <fullName evidence="3">Twin-arginine translocation signal domain-containing protein</fullName>
    </recommendedName>
</protein>
<dbReference type="NCBIfam" id="TIGR01409">
    <property type="entry name" value="TAT_signal_seq"/>
    <property type="match status" value="1"/>
</dbReference>
<name>A0A2M7X4U6_UNCKA</name>
<accession>A0A2M7X4U6</accession>
<feature type="non-terminal residue" evidence="1">
    <location>
        <position position="203"/>
    </location>
</feature>
<sequence>PNILQPKHRLSRREFLRLATLSGIAAVGAACVPKGAPLPPVAPPAVPANESRLESKDIIDSKVKATVAAIQAAFTPQPPVAKASANRLSAPVGVDLNPTFAAARTSNPGANASFNTRLKWLNGVIQGVDNATGTNAERWNAAGQRDFGTASLVWMQEANRPACEQGFLPIPGYTVNGMEYGFYLASGKQKVTNGGASVSMLPE</sequence>
<dbReference type="InterPro" id="IPR019546">
    <property type="entry name" value="TAT_signal_bac_arc"/>
</dbReference>
<proteinExistence type="predicted"/>
<reference evidence="2" key="1">
    <citation type="submission" date="2017-09" db="EMBL/GenBank/DDBJ databases">
        <title>Depth-based differentiation of microbial function through sediment-hosted aquifers and enrichment of novel symbionts in the deep terrestrial subsurface.</title>
        <authorList>
            <person name="Probst A.J."/>
            <person name="Ladd B."/>
            <person name="Jarett J.K."/>
            <person name="Geller-Mcgrath D.E."/>
            <person name="Sieber C.M.K."/>
            <person name="Emerson J.B."/>
            <person name="Anantharaman K."/>
            <person name="Thomas B.C."/>
            <person name="Malmstrom R."/>
            <person name="Stieglmeier M."/>
            <person name="Klingl A."/>
            <person name="Woyke T."/>
            <person name="Ryan C.M."/>
            <person name="Banfield J.F."/>
        </authorList>
    </citation>
    <scope>NUCLEOTIDE SEQUENCE [LARGE SCALE GENOMIC DNA]</scope>
</reference>
<dbReference type="PROSITE" id="PS51318">
    <property type="entry name" value="TAT"/>
    <property type="match status" value="1"/>
</dbReference>
<dbReference type="AlphaFoldDB" id="A0A2M7X4U6"/>
<organism evidence="1 2">
    <name type="scientific">candidate division WWE3 bacterium CG_4_9_14_3_um_filter_34_6</name>
    <dbReference type="NCBI Taxonomy" id="1975079"/>
    <lineage>
        <taxon>Bacteria</taxon>
        <taxon>Katanobacteria</taxon>
    </lineage>
</organism>
<evidence type="ECO:0000313" key="2">
    <source>
        <dbReference type="Proteomes" id="UP000230683"/>
    </source>
</evidence>